<gene>
    <name evidence="2" type="ORF">O3P69_009423</name>
</gene>
<feature type="region of interest" description="Disordered" evidence="1">
    <location>
        <begin position="73"/>
        <end position="152"/>
    </location>
</feature>
<sequence length="152" mass="16382">MPGRSEQSRQNTVTISIKPCDRDAIFRPPRLHPPPIPGSSSLTASLLPHLPSRWLPRSPFRQTVNTTLGALRAEPGRGCRSEVPSPPTARPYQHHGTHVTKGVGSSPRPHLHARTAATRPEKNALADMGEGDWRPRGGGGGGGGGEERKKKF</sequence>
<accession>A0AAW0SVG6</accession>
<reference evidence="2 3" key="1">
    <citation type="submission" date="2023-03" db="EMBL/GenBank/DDBJ databases">
        <title>High-quality genome of Scylla paramamosain provides insights in environmental adaptation.</title>
        <authorList>
            <person name="Zhang L."/>
        </authorList>
    </citation>
    <scope>NUCLEOTIDE SEQUENCE [LARGE SCALE GENOMIC DNA]</scope>
    <source>
        <strain evidence="2">LZ_2023a</strain>
        <tissue evidence="2">Muscle</tissue>
    </source>
</reference>
<organism evidence="2 3">
    <name type="scientific">Scylla paramamosain</name>
    <name type="common">Mud crab</name>
    <dbReference type="NCBI Taxonomy" id="85552"/>
    <lineage>
        <taxon>Eukaryota</taxon>
        <taxon>Metazoa</taxon>
        <taxon>Ecdysozoa</taxon>
        <taxon>Arthropoda</taxon>
        <taxon>Crustacea</taxon>
        <taxon>Multicrustacea</taxon>
        <taxon>Malacostraca</taxon>
        <taxon>Eumalacostraca</taxon>
        <taxon>Eucarida</taxon>
        <taxon>Decapoda</taxon>
        <taxon>Pleocyemata</taxon>
        <taxon>Brachyura</taxon>
        <taxon>Eubrachyura</taxon>
        <taxon>Portunoidea</taxon>
        <taxon>Portunidae</taxon>
        <taxon>Portuninae</taxon>
        <taxon>Scylla</taxon>
    </lineage>
</organism>
<dbReference type="EMBL" id="JARAKH010000044">
    <property type="protein sequence ID" value="KAK8378705.1"/>
    <property type="molecule type" value="Genomic_DNA"/>
</dbReference>
<dbReference type="Proteomes" id="UP001487740">
    <property type="component" value="Unassembled WGS sequence"/>
</dbReference>
<proteinExistence type="predicted"/>
<keyword evidence="3" id="KW-1185">Reference proteome</keyword>
<dbReference type="AlphaFoldDB" id="A0AAW0SVG6"/>
<comment type="caution">
    <text evidence="2">The sequence shown here is derived from an EMBL/GenBank/DDBJ whole genome shotgun (WGS) entry which is preliminary data.</text>
</comment>
<protein>
    <submittedName>
        <fullName evidence="2">Uncharacterized protein</fullName>
    </submittedName>
</protein>
<evidence type="ECO:0000256" key="1">
    <source>
        <dbReference type="SAM" id="MobiDB-lite"/>
    </source>
</evidence>
<evidence type="ECO:0000313" key="2">
    <source>
        <dbReference type="EMBL" id="KAK8378705.1"/>
    </source>
</evidence>
<feature type="region of interest" description="Disordered" evidence="1">
    <location>
        <begin position="25"/>
        <end position="44"/>
    </location>
</feature>
<name>A0AAW0SVG6_SCYPA</name>
<evidence type="ECO:0000313" key="3">
    <source>
        <dbReference type="Proteomes" id="UP001487740"/>
    </source>
</evidence>